<reference evidence="2 3" key="1">
    <citation type="journal article" date="2011" name="PLoS Pathog.">
        <title>Dynamic evolution of pathogenicity revealed by sequencing and comparative genomics of 19 Pseudomonas syringae isolates.</title>
        <authorList>
            <person name="Baltrus D.A."/>
            <person name="Nishimura M.T."/>
            <person name="Romanchuk A."/>
            <person name="Chang J.H."/>
            <person name="Mukhtar M.S."/>
            <person name="Cherkis K."/>
            <person name="Roach J."/>
            <person name="Grant S.R."/>
            <person name="Jones C.D."/>
            <person name="Dangl J.L."/>
        </authorList>
    </citation>
    <scope>NUCLEOTIDE SEQUENCE [LARGE SCALE GENOMIC DNA]</scope>
    <source>
        <strain evidence="3">race 4</strain>
    </source>
</reference>
<dbReference type="AlphaFoldDB" id="F3C4Z7"/>
<dbReference type="Gene3D" id="3.30.450.20">
    <property type="entry name" value="PAS domain"/>
    <property type="match status" value="1"/>
</dbReference>
<dbReference type="InterPro" id="IPR013654">
    <property type="entry name" value="PAS_2"/>
</dbReference>
<evidence type="ECO:0000313" key="2">
    <source>
        <dbReference type="EMBL" id="EGH13090.1"/>
    </source>
</evidence>
<sequence>MIEPMLATGPDAALEAALAECAREPIRVPGAIQPHGVLLSVAGNPLCIEQVSANCANELGLDSDALLGRPLSL</sequence>
<name>F3C4Z7_PSESG</name>
<dbReference type="GO" id="GO:0006355">
    <property type="term" value="P:regulation of DNA-templated transcription"/>
    <property type="evidence" value="ECO:0007669"/>
    <property type="project" value="InterPro"/>
</dbReference>
<accession>F3C4Z7</accession>
<feature type="non-terminal residue" evidence="2">
    <location>
        <position position="73"/>
    </location>
</feature>
<evidence type="ECO:0000313" key="3">
    <source>
        <dbReference type="Proteomes" id="UP000005466"/>
    </source>
</evidence>
<dbReference type="HOGENOM" id="CLU_2864520_0_0_6"/>
<comment type="caution">
    <text evidence="2">The sequence shown here is derived from an EMBL/GenBank/DDBJ whole genome shotgun (WGS) entry which is preliminary data.</text>
</comment>
<gene>
    <name evidence="2" type="ORF">Pgy4_13716</name>
</gene>
<dbReference type="Proteomes" id="UP000005466">
    <property type="component" value="Unassembled WGS sequence"/>
</dbReference>
<evidence type="ECO:0000259" key="1">
    <source>
        <dbReference type="Pfam" id="PF08446"/>
    </source>
</evidence>
<organism evidence="2 3">
    <name type="scientific">Pseudomonas savastanoi pv. glycinea str. race 4</name>
    <dbReference type="NCBI Taxonomy" id="875330"/>
    <lineage>
        <taxon>Bacteria</taxon>
        <taxon>Pseudomonadati</taxon>
        <taxon>Pseudomonadota</taxon>
        <taxon>Gammaproteobacteria</taxon>
        <taxon>Pseudomonadales</taxon>
        <taxon>Pseudomonadaceae</taxon>
        <taxon>Pseudomonas</taxon>
    </lineage>
</organism>
<feature type="domain" description="PAS fold-2" evidence="1">
    <location>
        <begin position="21"/>
        <end position="72"/>
    </location>
</feature>
<proteinExistence type="predicted"/>
<dbReference type="InterPro" id="IPR035965">
    <property type="entry name" value="PAS-like_dom_sf"/>
</dbReference>
<keyword evidence="2" id="KW-0547">Nucleotide-binding</keyword>
<dbReference type="EMBL" id="ADWY01000607">
    <property type="protein sequence ID" value="EGH13090.1"/>
    <property type="molecule type" value="Genomic_DNA"/>
</dbReference>
<protein>
    <submittedName>
        <fullName evidence="2">Phytochrome:GAF:ATP-binding region</fullName>
    </submittedName>
</protein>
<dbReference type="Pfam" id="PF08446">
    <property type="entry name" value="PAS_2"/>
    <property type="match status" value="1"/>
</dbReference>
<dbReference type="SUPFAM" id="SSF55785">
    <property type="entry name" value="PYP-like sensor domain (PAS domain)"/>
    <property type="match status" value="1"/>
</dbReference>
<keyword evidence="2" id="KW-0067">ATP-binding</keyword>
<dbReference type="GO" id="GO:0005524">
    <property type="term" value="F:ATP binding"/>
    <property type="evidence" value="ECO:0007669"/>
    <property type="project" value="UniProtKB-KW"/>
</dbReference>